<dbReference type="PANTHER" id="PTHR21040:SF8">
    <property type="entry name" value="BCDNA.GH04120"/>
    <property type="match status" value="1"/>
</dbReference>
<proteinExistence type="inferred from homology"/>
<feature type="domain" description="Glycoside hydrolase family 20 catalytic" evidence="3">
    <location>
        <begin position="88"/>
        <end position="274"/>
    </location>
</feature>
<evidence type="ECO:0000259" key="4">
    <source>
        <dbReference type="Pfam" id="PF18088"/>
    </source>
</evidence>
<dbReference type="GO" id="GO:0004563">
    <property type="term" value="F:beta-N-acetylhexosaminidase activity"/>
    <property type="evidence" value="ECO:0007669"/>
    <property type="project" value="UniProtKB-ARBA"/>
</dbReference>
<evidence type="ECO:0000256" key="2">
    <source>
        <dbReference type="ARBA" id="ARBA00022801"/>
    </source>
</evidence>
<dbReference type="Pfam" id="PF18088">
    <property type="entry name" value="Glyco_H_20C_C"/>
    <property type="match status" value="1"/>
</dbReference>
<gene>
    <name evidence="5" type="ORF">D3H55_09640</name>
</gene>
<evidence type="ECO:0000313" key="6">
    <source>
        <dbReference type="Proteomes" id="UP000265801"/>
    </source>
</evidence>
<dbReference type="InterPro" id="IPR038901">
    <property type="entry name" value="HEXDC-like"/>
</dbReference>
<evidence type="ECO:0000313" key="5">
    <source>
        <dbReference type="EMBL" id="RIW34237.1"/>
    </source>
</evidence>
<dbReference type="PANTHER" id="PTHR21040">
    <property type="entry name" value="BCDNA.GH04120"/>
    <property type="match status" value="1"/>
</dbReference>
<accession>A0A3A1QYQ2</accession>
<dbReference type="InterPro" id="IPR015883">
    <property type="entry name" value="Glyco_hydro_20_cat"/>
</dbReference>
<reference evidence="5 6" key="1">
    <citation type="submission" date="2018-09" db="EMBL/GenBank/DDBJ databases">
        <title>Bacillus saliacetes sp. nov., isolated from Thai shrimp paste (Ka-pi).</title>
        <authorList>
            <person name="Daroonpunt R."/>
            <person name="Tanasupawat S."/>
            <person name="Yiamsombut S."/>
        </authorList>
    </citation>
    <scope>NUCLEOTIDE SEQUENCE [LARGE SCALE GENOMIC DNA]</scope>
    <source>
        <strain evidence="5 6">SKP7-4</strain>
    </source>
</reference>
<organism evidence="5 6">
    <name type="scientific">Bacillus salacetis</name>
    <dbReference type="NCBI Taxonomy" id="2315464"/>
    <lineage>
        <taxon>Bacteria</taxon>
        <taxon>Bacillati</taxon>
        <taxon>Bacillota</taxon>
        <taxon>Bacilli</taxon>
        <taxon>Bacillales</taxon>
        <taxon>Bacillaceae</taxon>
        <taxon>Bacillus</taxon>
    </lineage>
</organism>
<comment type="similarity">
    <text evidence="1">Belongs to the glycosyl hydrolase 20 family.</text>
</comment>
<dbReference type="RefSeq" id="WP_119546704.1">
    <property type="nucleotide sequence ID" value="NZ_QXIR01000011.1"/>
</dbReference>
<dbReference type="EMBL" id="QXIR01000011">
    <property type="protein sequence ID" value="RIW34237.1"/>
    <property type="molecule type" value="Genomic_DNA"/>
</dbReference>
<sequence>MEVNFTGDITELSDGLELIAKELNLQLTNTGYPIQVKKTATGDLKVKNKDGKGSIVYKEKIHFFRALGVWIENYKKKGDFEITESPKFEMNGAMLDASRNGVLSVLSIQDLLRKMALMGLNVLMVYTEDTYEVKDYPYFGYMRGRYTEKEIEVCDQYASSLGIEMIPCIQTLAHLTEALKWNYAANIRDTPDILLVDEPETYEFIKKIITAATKPFKTNRIHIGMDEAFQLGLGRYLSKNGYEERFNVMNRHLKKVIAITEEKDLKPMIWSDMYFRLGSRNGGYYDLEAEIPEEVISSIPNTQLVYWDYYHTEEDFYRTFLQKHKELGSDPIFAGGVWTWNGISPNYGKAMVTSEAALMACKKEGVKEVFATMWGDNGAETPLVTALPVLQLYAEHSYHETVTRAHLEERFNYCTGGNFSDFMRLNDFDETPGVSKDNLHESNPSKILLWQDILIGLYDANIRDLSMDQHYKELIPDLEIAKQNNQEWKKMFEFYEQLAKVLSIKSEMGNHLKLSYETADREALSVHLNKLIELKDLTNDLRQKHRSLWFSMNKAFGWEVLDIRYGGLVARIETAIHRVEQWLEGTISTIEELEEERLHFEGPYPMPEGSIGRNIYKRIVTAGNLA</sequence>
<dbReference type="OrthoDB" id="383771at2"/>
<dbReference type="Pfam" id="PF00728">
    <property type="entry name" value="Glyco_hydro_20"/>
    <property type="match status" value="1"/>
</dbReference>
<dbReference type="GO" id="GO:0005975">
    <property type="term" value="P:carbohydrate metabolic process"/>
    <property type="evidence" value="ECO:0007669"/>
    <property type="project" value="InterPro"/>
</dbReference>
<evidence type="ECO:0000259" key="3">
    <source>
        <dbReference type="Pfam" id="PF00728"/>
    </source>
</evidence>
<dbReference type="AlphaFoldDB" id="A0A3A1QYQ2"/>
<comment type="caution">
    <text evidence="5">The sequence shown here is derived from an EMBL/GenBank/DDBJ whole genome shotgun (WGS) entry which is preliminary data.</text>
</comment>
<dbReference type="SUPFAM" id="SSF51445">
    <property type="entry name" value="(Trans)glycosidases"/>
    <property type="match status" value="1"/>
</dbReference>
<dbReference type="Gene3D" id="1.20.120.670">
    <property type="entry name" value="N-acetyl-b-d-glucoasminidase"/>
    <property type="match status" value="1"/>
</dbReference>
<name>A0A3A1QYQ2_9BACI</name>
<dbReference type="InterPro" id="IPR017853">
    <property type="entry name" value="GH"/>
</dbReference>
<protein>
    <submittedName>
        <fullName evidence="5">Beta-N-acetylhexosaminidase</fullName>
    </submittedName>
</protein>
<keyword evidence="2" id="KW-0378">Hydrolase</keyword>
<dbReference type="CDD" id="cd06565">
    <property type="entry name" value="GH20_GcnA-like"/>
    <property type="match status" value="1"/>
</dbReference>
<dbReference type="Proteomes" id="UP000265801">
    <property type="component" value="Unassembled WGS sequence"/>
</dbReference>
<keyword evidence="6" id="KW-1185">Reference proteome</keyword>
<feature type="domain" description="Glycoside Hydrolase 20C C-terminal" evidence="4">
    <location>
        <begin position="421"/>
        <end position="609"/>
    </location>
</feature>
<dbReference type="Gene3D" id="3.20.20.80">
    <property type="entry name" value="Glycosidases"/>
    <property type="match status" value="1"/>
</dbReference>
<evidence type="ECO:0000256" key="1">
    <source>
        <dbReference type="ARBA" id="ARBA00006285"/>
    </source>
</evidence>
<dbReference type="InterPro" id="IPR041063">
    <property type="entry name" value="Glyco_H_20C_C"/>
</dbReference>